<sequence length="101" mass="11528">MASITTKVRQHLISLRLQGAPDVENRHGPGVLRPTEVRVTYWYDGDEATTPDATVRLFGLWVSEGGEGTDHVMDQSYTGPQRNWPEWLVEIVRVNQPKTRR</sequence>
<evidence type="ECO:0000313" key="2">
    <source>
        <dbReference type="Proteomes" id="UP000238413"/>
    </source>
</evidence>
<evidence type="ECO:0008006" key="3">
    <source>
        <dbReference type="Google" id="ProtNLM"/>
    </source>
</evidence>
<protein>
    <recommendedName>
        <fullName evidence="3">Head-to-tail stopper</fullName>
    </recommendedName>
</protein>
<dbReference type="RefSeq" id="WP_099500370.1">
    <property type="nucleotide sequence ID" value="NZ_CP026652.1"/>
</dbReference>
<keyword evidence="2" id="KW-1185">Reference proteome</keyword>
<reference evidence="1 2" key="1">
    <citation type="submission" date="2018-02" db="EMBL/GenBank/DDBJ databases">
        <title>Complete genome sequence of Streptomyces dengpaensis, the producer of angucyclines.</title>
        <authorList>
            <person name="Yumei L."/>
        </authorList>
    </citation>
    <scope>NUCLEOTIDE SEQUENCE [LARGE SCALE GENOMIC DNA]</scope>
    <source>
        <strain evidence="1 2">XZHG99</strain>
    </source>
</reference>
<name>A0ABM6SZ94_9ACTN</name>
<proteinExistence type="predicted"/>
<organism evidence="1 2">
    <name type="scientific">Streptomyces dengpaensis</name>
    <dbReference type="NCBI Taxonomy" id="2049881"/>
    <lineage>
        <taxon>Bacteria</taxon>
        <taxon>Bacillati</taxon>
        <taxon>Actinomycetota</taxon>
        <taxon>Actinomycetes</taxon>
        <taxon>Kitasatosporales</taxon>
        <taxon>Streptomycetaceae</taxon>
        <taxon>Streptomyces</taxon>
    </lineage>
</organism>
<dbReference type="Proteomes" id="UP000238413">
    <property type="component" value="Chromosome"/>
</dbReference>
<evidence type="ECO:0000313" key="1">
    <source>
        <dbReference type="EMBL" id="AVH59990.1"/>
    </source>
</evidence>
<accession>A0ABM6SZ94</accession>
<gene>
    <name evidence="1" type="ORF">C4B68_34130</name>
</gene>
<dbReference type="EMBL" id="CP026652">
    <property type="protein sequence ID" value="AVH59990.1"/>
    <property type="molecule type" value="Genomic_DNA"/>
</dbReference>